<keyword evidence="4" id="KW-1185">Reference proteome</keyword>
<feature type="transmembrane region" description="Helical" evidence="1">
    <location>
        <begin position="36"/>
        <end position="54"/>
    </location>
</feature>
<feature type="domain" description="DUF2061" evidence="2">
    <location>
        <begin position="9"/>
        <end position="59"/>
    </location>
</feature>
<evidence type="ECO:0000259" key="2">
    <source>
        <dbReference type="Pfam" id="PF09834"/>
    </source>
</evidence>
<name>A0A1I2AX66_9RHOB</name>
<dbReference type="Pfam" id="PF09834">
    <property type="entry name" value="DUF2061"/>
    <property type="match status" value="1"/>
</dbReference>
<keyword evidence="1" id="KW-0472">Membrane</keyword>
<keyword evidence="1" id="KW-0812">Transmembrane</keyword>
<organism evidence="3 4">
    <name type="scientific">Roseivivax sediminis</name>
    <dbReference type="NCBI Taxonomy" id="936889"/>
    <lineage>
        <taxon>Bacteria</taxon>
        <taxon>Pseudomonadati</taxon>
        <taxon>Pseudomonadota</taxon>
        <taxon>Alphaproteobacteria</taxon>
        <taxon>Rhodobacterales</taxon>
        <taxon>Roseobacteraceae</taxon>
        <taxon>Roseivivax</taxon>
    </lineage>
</organism>
<feature type="transmembrane region" description="Helical" evidence="1">
    <location>
        <begin position="12"/>
        <end position="30"/>
    </location>
</feature>
<dbReference type="RefSeq" id="WP_149756862.1">
    <property type="nucleotide sequence ID" value="NZ_FOMS01000010.1"/>
</dbReference>
<sequence>METRARTLTKAILWQALGLVVMTALGWLLTGSAGTGGSLALASTLVGLVTYVVYERVWAGIRWGRLPHDRTA</sequence>
<evidence type="ECO:0000313" key="4">
    <source>
        <dbReference type="Proteomes" id="UP000325289"/>
    </source>
</evidence>
<evidence type="ECO:0000256" key="1">
    <source>
        <dbReference type="SAM" id="Phobius"/>
    </source>
</evidence>
<protein>
    <submittedName>
        <fullName evidence="3">Uncharacterized membrane protein</fullName>
    </submittedName>
</protein>
<reference evidence="3 4" key="1">
    <citation type="submission" date="2016-10" db="EMBL/GenBank/DDBJ databases">
        <authorList>
            <person name="Varghese N."/>
            <person name="Submissions S."/>
        </authorList>
    </citation>
    <scope>NUCLEOTIDE SEQUENCE [LARGE SCALE GENOMIC DNA]</scope>
    <source>
        <strain evidence="4">YIM D21,KCTC 23444,ACCC 10710</strain>
    </source>
</reference>
<gene>
    <name evidence="3" type="ORF">SAMN04515678_11068</name>
</gene>
<accession>A0A1I2AX66</accession>
<dbReference type="EMBL" id="FOMS01000010">
    <property type="protein sequence ID" value="SFE47573.1"/>
    <property type="molecule type" value="Genomic_DNA"/>
</dbReference>
<keyword evidence="1" id="KW-1133">Transmembrane helix</keyword>
<dbReference type="Proteomes" id="UP000325289">
    <property type="component" value="Unassembled WGS sequence"/>
</dbReference>
<dbReference type="InterPro" id="IPR018638">
    <property type="entry name" value="DUF2061_membrane"/>
</dbReference>
<proteinExistence type="predicted"/>
<evidence type="ECO:0000313" key="3">
    <source>
        <dbReference type="EMBL" id="SFE47573.1"/>
    </source>
</evidence>
<dbReference type="AlphaFoldDB" id="A0A1I2AX66"/>